<gene>
    <name evidence="2" type="ordered locus">AMIS_20810</name>
</gene>
<dbReference type="PATRIC" id="fig|512565.3.peg.2082"/>
<dbReference type="Proteomes" id="UP000007882">
    <property type="component" value="Chromosome"/>
</dbReference>
<dbReference type="AlphaFoldDB" id="I0H2R4"/>
<keyword evidence="3" id="KW-1185">Reference proteome</keyword>
<dbReference type="KEGG" id="ams:AMIS_20810"/>
<reference evidence="2 3" key="1">
    <citation type="submission" date="2012-02" db="EMBL/GenBank/DDBJ databases">
        <title>Complete genome sequence of Actinoplanes missouriensis 431 (= NBRC 102363).</title>
        <authorList>
            <person name="Ohnishi Y."/>
            <person name="Ishikawa J."/>
            <person name="Sekine M."/>
            <person name="Hosoyama A."/>
            <person name="Harada T."/>
            <person name="Narita H."/>
            <person name="Hata T."/>
            <person name="Konno Y."/>
            <person name="Tutikane K."/>
            <person name="Fujita N."/>
            <person name="Horinouchi S."/>
            <person name="Hayakawa M."/>
        </authorList>
    </citation>
    <scope>NUCLEOTIDE SEQUENCE [LARGE SCALE GENOMIC DNA]</scope>
    <source>
        <strain evidence="3">ATCC 14538 / DSM 43046 / CBS 188.64 / JCM 3121 / NBRC 102363 / NCIMB 12654 / NRRL B-3342 / UNCC 431</strain>
    </source>
</reference>
<accession>I0H2R4</accession>
<dbReference type="RefSeq" id="WP_014442196.1">
    <property type="nucleotide sequence ID" value="NC_017093.1"/>
</dbReference>
<feature type="region of interest" description="Disordered" evidence="1">
    <location>
        <begin position="1"/>
        <end position="56"/>
    </location>
</feature>
<protein>
    <submittedName>
        <fullName evidence="2">Uncharacterized protein</fullName>
    </submittedName>
</protein>
<evidence type="ECO:0000256" key="1">
    <source>
        <dbReference type="SAM" id="MobiDB-lite"/>
    </source>
</evidence>
<dbReference type="EMBL" id="AP012319">
    <property type="protein sequence ID" value="BAL87301.1"/>
    <property type="molecule type" value="Genomic_DNA"/>
</dbReference>
<name>I0H2R4_ACTM4</name>
<organism evidence="2 3">
    <name type="scientific">Actinoplanes missouriensis (strain ATCC 14538 / DSM 43046 / CBS 188.64 / JCM 3121 / NBRC 102363 / NCIMB 12654 / NRRL B-3342 / UNCC 431)</name>
    <dbReference type="NCBI Taxonomy" id="512565"/>
    <lineage>
        <taxon>Bacteria</taxon>
        <taxon>Bacillati</taxon>
        <taxon>Actinomycetota</taxon>
        <taxon>Actinomycetes</taxon>
        <taxon>Micromonosporales</taxon>
        <taxon>Micromonosporaceae</taxon>
        <taxon>Actinoplanes</taxon>
    </lineage>
</organism>
<dbReference type="HOGENOM" id="CLU_1105300_0_0_11"/>
<evidence type="ECO:0000313" key="3">
    <source>
        <dbReference type="Proteomes" id="UP000007882"/>
    </source>
</evidence>
<sequence length="251" mass="26941">MSDLSVGDVDQPYLDVTPAGVDTTGTLTVHRPDGTSSGVPVTPGPLGADPDTGEPTRRLTADPVVFDQPRRWVLSWQVMGTGVGAEDIEIWVVPSPAAGGPEWTPSRTRVATYVPHRTLARSLTSVVNSQDIYQFTFDHTTTPSGVAVDALIVDAVAWVAARVSPMRDSMHDLARAVAALLAAAWVERSWPNDAASLQRANDMERRADAMLGDLADANNAAGGTSDYGIEIVAPTWSFPTADPRYDDPRYW</sequence>
<dbReference type="STRING" id="512565.AMIS_20810"/>
<evidence type="ECO:0000313" key="2">
    <source>
        <dbReference type="EMBL" id="BAL87301.1"/>
    </source>
</evidence>
<proteinExistence type="predicted"/>
<dbReference type="OrthoDB" id="30807at1865"/>